<reference evidence="3 4" key="1">
    <citation type="submission" date="2024-07" db="EMBL/GenBank/DDBJ databases">
        <title>Section-level genome sequencing and comparative genomics of Aspergillus sections Usti and Cavernicolus.</title>
        <authorList>
            <consortium name="Lawrence Berkeley National Laboratory"/>
            <person name="Nybo J.L."/>
            <person name="Vesth T.C."/>
            <person name="Theobald S."/>
            <person name="Frisvad J.C."/>
            <person name="Larsen T.O."/>
            <person name="Kjaerboelling I."/>
            <person name="Rothschild-Mancinelli K."/>
            <person name="Lyhne E.K."/>
            <person name="Kogle M.E."/>
            <person name="Barry K."/>
            <person name="Clum A."/>
            <person name="Na H."/>
            <person name="Ledsgaard L."/>
            <person name="Lin J."/>
            <person name="Lipzen A."/>
            <person name="Kuo A."/>
            <person name="Riley R."/>
            <person name="Mondo S."/>
            <person name="Labutti K."/>
            <person name="Haridas S."/>
            <person name="Pangalinan J."/>
            <person name="Salamov A.A."/>
            <person name="Simmons B.A."/>
            <person name="Magnuson J.K."/>
            <person name="Chen J."/>
            <person name="Drula E."/>
            <person name="Henrissat B."/>
            <person name="Wiebenga A."/>
            <person name="Lubbers R.J."/>
            <person name="Gomes A.C."/>
            <person name="Makela M.R."/>
            <person name="Stajich J."/>
            <person name="Grigoriev I.V."/>
            <person name="Mortensen U.H."/>
            <person name="De Vries R.P."/>
            <person name="Baker S.E."/>
            <person name="Andersen M.R."/>
        </authorList>
    </citation>
    <scope>NUCLEOTIDE SEQUENCE [LARGE SCALE GENOMIC DNA]</scope>
    <source>
        <strain evidence="3 4">CBS 209.92</strain>
    </source>
</reference>
<dbReference type="PANTHER" id="PTHR43157">
    <property type="entry name" value="PHOSPHATIDYLINOSITOL-GLYCAN BIOSYNTHESIS CLASS F PROTEIN-RELATED"/>
    <property type="match status" value="1"/>
</dbReference>
<dbReference type="Gene3D" id="3.40.50.720">
    <property type="entry name" value="NAD(P)-binding Rossmann-like Domain"/>
    <property type="match status" value="1"/>
</dbReference>
<evidence type="ECO:0000313" key="3">
    <source>
        <dbReference type="EMBL" id="KAL2784540.1"/>
    </source>
</evidence>
<dbReference type="PANTHER" id="PTHR43157:SF31">
    <property type="entry name" value="PHOSPHATIDYLINOSITOL-GLYCAN BIOSYNTHESIS CLASS F PROTEIN"/>
    <property type="match status" value="1"/>
</dbReference>
<keyword evidence="4" id="KW-1185">Reference proteome</keyword>
<evidence type="ECO:0000313" key="4">
    <source>
        <dbReference type="Proteomes" id="UP001610563"/>
    </source>
</evidence>
<organism evidence="3 4">
    <name type="scientific">Aspergillus keveii</name>
    <dbReference type="NCBI Taxonomy" id="714993"/>
    <lineage>
        <taxon>Eukaryota</taxon>
        <taxon>Fungi</taxon>
        <taxon>Dikarya</taxon>
        <taxon>Ascomycota</taxon>
        <taxon>Pezizomycotina</taxon>
        <taxon>Eurotiomycetes</taxon>
        <taxon>Eurotiomycetidae</taxon>
        <taxon>Eurotiales</taxon>
        <taxon>Aspergillaceae</taxon>
        <taxon>Aspergillus</taxon>
        <taxon>Aspergillus subgen. Nidulantes</taxon>
    </lineage>
</organism>
<proteinExistence type="inferred from homology"/>
<gene>
    <name evidence="3" type="ORF">BJX66DRAFT_348253</name>
</gene>
<evidence type="ECO:0008006" key="5">
    <source>
        <dbReference type="Google" id="ProtNLM"/>
    </source>
</evidence>
<dbReference type="InterPro" id="IPR036291">
    <property type="entry name" value="NAD(P)-bd_dom_sf"/>
</dbReference>
<name>A0ABR4FMS5_9EURO</name>
<dbReference type="Pfam" id="PF00106">
    <property type="entry name" value="adh_short"/>
    <property type="match status" value="1"/>
</dbReference>
<evidence type="ECO:0000256" key="2">
    <source>
        <dbReference type="ARBA" id="ARBA00023002"/>
    </source>
</evidence>
<dbReference type="SUPFAM" id="SSF51735">
    <property type="entry name" value="NAD(P)-binding Rossmann-fold domains"/>
    <property type="match status" value="1"/>
</dbReference>
<evidence type="ECO:0000256" key="1">
    <source>
        <dbReference type="ARBA" id="ARBA00006484"/>
    </source>
</evidence>
<dbReference type="Proteomes" id="UP001610563">
    <property type="component" value="Unassembled WGS sequence"/>
</dbReference>
<dbReference type="PRINTS" id="PR00081">
    <property type="entry name" value="GDHRDH"/>
</dbReference>
<protein>
    <recommendedName>
        <fullName evidence="5">Short-chain dehydrogenase</fullName>
    </recommendedName>
</protein>
<accession>A0ABR4FMS5</accession>
<comment type="similarity">
    <text evidence="1">Belongs to the short-chain dehydrogenases/reductases (SDR) family.</text>
</comment>
<dbReference type="InterPro" id="IPR002347">
    <property type="entry name" value="SDR_fam"/>
</dbReference>
<comment type="caution">
    <text evidence="3">The sequence shown here is derived from an EMBL/GenBank/DDBJ whole genome shotgun (WGS) entry which is preliminary data.</text>
</comment>
<keyword evidence="2" id="KW-0560">Oxidoreductase</keyword>
<sequence>MAVTSSPALWWRAWNALRGTNPTTLTEKDVPVPDLTGKWIIITGSNNGVGFEAAKKFAKAGANLILACRDPPPTEQHPIDAVAECMALATSSCHDSTIEWWEINMADLASVDAFAQRWLDSKRPLDILCNNAGMQPPAADVRTKDGLEIVHQVNFLSHVLLTYHLIPSLAQAPEPRIICTTSCHHFLGYYDITHFNSEEGMTGEPYGNNKLYYQMWVVEMSRRLLLNPLYKHITINGIHPGYVYTGIWNNPRPDAGNSIRFPFFRWLASWLAISPEQGSLAIVYAATSEEFAGNREVQGVGVLGGKGGKGGGHYINRIWEAEPMPYCRDEGARLEVWKKVSEELKLKDRGLDDVL</sequence>
<dbReference type="EMBL" id="JBFTWV010000176">
    <property type="protein sequence ID" value="KAL2784540.1"/>
    <property type="molecule type" value="Genomic_DNA"/>
</dbReference>